<proteinExistence type="inferred from homology"/>
<dbReference type="Proteomes" id="UP000707138">
    <property type="component" value="Unassembled WGS sequence"/>
</dbReference>
<evidence type="ECO:0000256" key="3">
    <source>
        <dbReference type="ARBA" id="ARBA00023163"/>
    </source>
</evidence>
<evidence type="ECO:0000256" key="1">
    <source>
        <dbReference type="ARBA" id="ARBA00009437"/>
    </source>
</evidence>
<dbReference type="PANTHER" id="PTHR30126:SF78">
    <property type="entry name" value="HTH LYSR-TYPE DOMAIN-CONTAINING PROTEIN"/>
    <property type="match status" value="1"/>
</dbReference>
<evidence type="ECO:0000313" key="6">
    <source>
        <dbReference type="Proteomes" id="UP000707138"/>
    </source>
</evidence>
<comment type="caution">
    <text evidence="5">The sequence shown here is derived from an EMBL/GenBank/DDBJ whole genome shotgun (WGS) entry which is preliminary data.</text>
</comment>
<comment type="similarity">
    <text evidence="1">Belongs to the LysR transcriptional regulatory family.</text>
</comment>
<gene>
    <name evidence="5" type="ORF">H6A01_06355</name>
</gene>
<feature type="domain" description="LysR substrate-binding" evidence="4">
    <location>
        <begin position="3"/>
        <end position="129"/>
    </location>
</feature>
<dbReference type="RefSeq" id="WP_205088000.1">
    <property type="nucleotide sequence ID" value="NZ_CALXQD010000004.1"/>
</dbReference>
<dbReference type="EMBL" id="JACJLA010000010">
    <property type="protein sequence ID" value="MBM6912945.1"/>
    <property type="molecule type" value="Genomic_DNA"/>
</dbReference>
<keyword evidence="3" id="KW-0804">Transcription</keyword>
<dbReference type="CDD" id="cd05466">
    <property type="entry name" value="PBP2_LTTR_substrate"/>
    <property type="match status" value="1"/>
</dbReference>
<keyword evidence="6" id="KW-1185">Reference proteome</keyword>
<keyword evidence="2" id="KW-0805">Transcription regulation</keyword>
<dbReference type="SUPFAM" id="SSF53850">
    <property type="entry name" value="Periplasmic binding protein-like II"/>
    <property type="match status" value="1"/>
</dbReference>
<evidence type="ECO:0000259" key="4">
    <source>
        <dbReference type="Pfam" id="PF03466"/>
    </source>
</evidence>
<sequence length="130" mass="15527">MFLRSEPICLVTSKHCNRNRLASIPQIRYTTDPSLYAIMDTWWKQNYTTPPNSGLYLDTMETCRRFIQKNLGWSILPYTGLEYFADDIRIEPLYWNDGTAIERETNLYYHPRKPQRKAVQAFIDYVQQHI</sequence>
<dbReference type="PANTHER" id="PTHR30126">
    <property type="entry name" value="HTH-TYPE TRANSCRIPTIONAL REGULATOR"/>
    <property type="match status" value="1"/>
</dbReference>
<dbReference type="Gene3D" id="3.40.190.290">
    <property type="match status" value="1"/>
</dbReference>
<dbReference type="InterPro" id="IPR005119">
    <property type="entry name" value="LysR_subst-bd"/>
</dbReference>
<evidence type="ECO:0000256" key="2">
    <source>
        <dbReference type="ARBA" id="ARBA00023015"/>
    </source>
</evidence>
<organism evidence="5 6">
    <name type="scientific">Veillonella magna</name>
    <dbReference type="NCBI Taxonomy" id="464322"/>
    <lineage>
        <taxon>Bacteria</taxon>
        <taxon>Bacillati</taxon>
        <taxon>Bacillota</taxon>
        <taxon>Negativicutes</taxon>
        <taxon>Veillonellales</taxon>
        <taxon>Veillonellaceae</taxon>
        <taxon>Veillonella</taxon>
    </lineage>
</organism>
<protein>
    <submittedName>
        <fullName evidence="5">LysR family transcriptional regulator substrate-binding protein</fullName>
    </submittedName>
</protein>
<accession>A0ABS2GGT7</accession>
<name>A0ABS2GGT7_9FIRM</name>
<evidence type="ECO:0000313" key="5">
    <source>
        <dbReference type="EMBL" id="MBM6912945.1"/>
    </source>
</evidence>
<dbReference type="Pfam" id="PF03466">
    <property type="entry name" value="LysR_substrate"/>
    <property type="match status" value="1"/>
</dbReference>
<reference evidence="5 6" key="1">
    <citation type="journal article" date="2021" name="Sci. Rep.">
        <title>The distribution of antibiotic resistance genes in chicken gut microbiota commensals.</title>
        <authorList>
            <person name="Juricova H."/>
            <person name="Matiasovicova J."/>
            <person name="Kubasova T."/>
            <person name="Cejkova D."/>
            <person name="Rychlik I."/>
        </authorList>
    </citation>
    <scope>NUCLEOTIDE SEQUENCE [LARGE SCALE GENOMIC DNA]</scope>
    <source>
        <strain evidence="5 6">An537</strain>
    </source>
</reference>